<keyword evidence="3" id="KW-1185">Reference proteome</keyword>
<keyword evidence="1" id="KW-0472">Membrane</keyword>
<evidence type="ECO:0000313" key="2">
    <source>
        <dbReference type="EMBL" id="QOV35156.1"/>
    </source>
</evidence>
<name>A0A7M2SFQ6_9ACTN</name>
<proteinExistence type="predicted"/>
<feature type="transmembrane region" description="Helical" evidence="1">
    <location>
        <begin position="41"/>
        <end position="60"/>
    </location>
</feature>
<evidence type="ECO:0000256" key="1">
    <source>
        <dbReference type="SAM" id="Phobius"/>
    </source>
</evidence>
<reference evidence="2 3" key="1">
    <citation type="submission" date="2020-10" db="EMBL/GenBank/DDBJ databases">
        <title>Streptomyces ferrugineus complate genome analysis.</title>
        <authorList>
            <person name="Anwar N."/>
        </authorList>
    </citation>
    <scope>NUCLEOTIDE SEQUENCE [LARGE SCALE GENOMIC DNA]</scope>
    <source>
        <strain evidence="2 3">CCTCC AA2014009</strain>
    </source>
</reference>
<sequence>MSFFGGVNDLELFLSRCRIMSVGSVPVCLAAMVFFIKEEGWYFSLLLCCVLPVIAAYLAIRGKSEIRAGMAASGLALAVATLPLAFVLASLEGA</sequence>
<accession>A0A7M2SFQ6</accession>
<dbReference type="Proteomes" id="UP000594205">
    <property type="component" value="Chromosome"/>
</dbReference>
<keyword evidence="1" id="KW-0812">Transmembrane</keyword>
<dbReference type="AlphaFoldDB" id="A0A7M2SFQ6"/>
<protein>
    <submittedName>
        <fullName evidence="2">Uncharacterized protein</fullName>
    </submittedName>
</protein>
<feature type="transmembrane region" description="Helical" evidence="1">
    <location>
        <begin position="12"/>
        <end position="35"/>
    </location>
</feature>
<feature type="transmembrane region" description="Helical" evidence="1">
    <location>
        <begin position="72"/>
        <end position="91"/>
    </location>
</feature>
<evidence type="ECO:0000313" key="3">
    <source>
        <dbReference type="Proteomes" id="UP000594205"/>
    </source>
</evidence>
<organism evidence="2 3">
    <name type="scientific">Streptomyces ferrugineus</name>
    <dbReference type="NCBI Taxonomy" id="1413221"/>
    <lineage>
        <taxon>Bacteria</taxon>
        <taxon>Bacillati</taxon>
        <taxon>Actinomycetota</taxon>
        <taxon>Actinomycetes</taxon>
        <taxon>Kitasatosporales</taxon>
        <taxon>Streptomycetaceae</taxon>
        <taxon>Streptomyces</taxon>
    </lineage>
</organism>
<keyword evidence="1" id="KW-1133">Transmembrane helix</keyword>
<dbReference type="KEGG" id="sfeu:IM697_34555"/>
<gene>
    <name evidence="2" type="ORF">IM697_34555</name>
</gene>
<dbReference type="EMBL" id="CP063373">
    <property type="protein sequence ID" value="QOV35156.1"/>
    <property type="molecule type" value="Genomic_DNA"/>
</dbReference>
<dbReference type="RefSeq" id="WP_194040017.1">
    <property type="nucleotide sequence ID" value="NZ_CP063373.1"/>
</dbReference>